<name>A0A1C6T7I6_9ACTN</name>
<keyword evidence="4" id="KW-1185">Reference proteome</keyword>
<dbReference type="AlphaFoldDB" id="A0A1C6T7I6"/>
<feature type="region of interest" description="Disordered" evidence="1">
    <location>
        <begin position="273"/>
        <end position="300"/>
    </location>
</feature>
<proteinExistence type="predicted"/>
<evidence type="ECO:0000313" key="3">
    <source>
        <dbReference type="EMBL" id="SCL37728.1"/>
    </source>
</evidence>
<gene>
    <name evidence="3" type="ORF">GA0074692_4767</name>
</gene>
<sequence>MLLVPADPLRPRHPDPHFAPEALTAREAGVPVALVDHDALARGDADAALRRLPGEGEAVYRGWMLHADRYAAFAEALATRGVTLRTRPDQYRRAHELPGWYADLAPVTPVTVWTSGDGRDAFDQARTELGDGPAVLRDYCKSMKHYWHEATLIPDLADAEAAWAVARRFRELREDDFVGGFVLRRFEQFTSAEVRTWWRDGQCVLVGPHPDTPNLPPDTTPDLTTITPLVAALSLPFVTVDLAQRDDGVWRVVELGDAQVSDRPATITPARLLTPLLPPTPTPHPTPPDRPVDHGVVAPN</sequence>
<dbReference type="EMBL" id="FMHW01000002">
    <property type="protein sequence ID" value="SCL37728.1"/>
    <property type="molecule type" value="Genomic_DNA"/>
</dbReference>
<organism evidence="3 4">
    <name type="scientific">Micromonospora pallida</name>
    <dbReference type="NCBI Taxonomy" id="145854"/>
    <lineage>
        <taxon>Bacteria</taxon>
        <taxon>Bacillati</taxon>
        <taxon>Actinomycetota</taxon>
        <taxon>Actinomycetes</taxon>
        <taxon>Micromonosporales</taxon>
        <taxon>Micromonosporaceae</taxon>
        <taxon>Micromonospora</taxon>
    </lineage>
</organism>
<dbReference type="STRING" id="145854.GA0074692_4767"/>
<evidence type="ECO:0000256" key="1">
    <source>
        <dbReference type="SAM" id="MobiDB-lite"/>
    </source>
</evidence>
<feature type="compositionally biased region" description="Pro residues" evidence="1">
    <location>
        <begin position="276"/>
        <end position="289"/>
    </location>
</feature>
<dbReference type="Pfam" id="PF14243">
    <property type="entry name" value="R2K_3"/>
    <property type="match status" value="1"/>
</dbReference>
<feature type="domain" description="ATP-grasp" evidence="2">
    <location>
        <begin position="128"/>
        <end position="272"/>
    </location>
</feature>
<accession>A0A1C6T7I6</accession>
<dbReference type="RefSeq" id="WP_176738556.1">
    <property type="nucleotide sequence ID" value="NZ_FMHW01000002.1"/>
</dbReference>
<evidence type="ECO:0000259" key="2">
    <source>
        <dbReference type="Pfam" id="PF14243"/>
    </source>
</evidence>
<evidence type="ECO:0000313" key="4">
    <source>
        <dbReference type="Proteomes" id="UP000198959"/>
    </source>
</evidence>
<protein>
    <recommendedName>
        <fullName evidence="2">ATP-grasp domain-containing protein</fullName>
    </recommendedName>
</protein>
<reference evidence="4" key="1">
    <citation type="submission" date="2016-06" db="EMBL/GenBank/DDBJ databases">
        <authorList>
            <person name="Varghese N."/>
            <person name="Submissions Spin"/>
        </authorList>
    </citation>
    <scope>NUCLEOTIDE SEQUENCE [LARGE SCALE GENOMIC DNA]</scope>
    <source>
        <strain evidence="4">DSM 43817</strain>
    </source>
</reference>
<dbReference type="Proteomes" id="UP000198959">
    <property type="component" value="Unassembled WGS sequence"/>
</dbReference>
<dbReference type="InterPro" id="IPR025643">
    <property type="entry name" value="R2K_3"/>
</dbReference>